<dbReference type="RefSeq" id="WP_009806594.1">
    <property type="nucleotide sequence ID" value="NZ_CH724131.1"/>
</dbReference>
<name>A3TWE5_PSEBH</name>
<evidence type="ECO:0000313" key="3">
    <source>
        <dbReference type="Proteomes" id="UP000004318"/>
    </source>
</evidence>
<keyword evidence="1" id="KW-0812">Transmembrane</keyword>
<gene>
    <name evidence="2" type="ORF">OB2597_11876</name>
</gene>
<keyword evidence="1" id="KW-1133">Transmembrane helix</keyword>
<dbReference type="eggNOG" id="COG5375">
    <property type="taxonomic scope" value="Bacteria"/>
</dbReference>
<feature type="transmembrane region" description="Helical" evidence="1">
    <location>
        <begin position="12"/>
        <end position="33"/>
    </location>
</feature>
<dbReference type="OrthoDB" id="7871110at2"/>
<accession>A3TWE5</accession>
<keyword evidence="1" id="KW-0472">Membrane</keyword>
<evidence type="ECO:0008006" key="4">
    <source>
        <dbReference type="Google" id="ProtNLM"/>
    </source>
</evidence>
<proteinExistence type="predicted"/>
<dbReference type="STRING" id="252305.OB2597_11876"/>
<protein>
    <recommendedName>
        <fullName evidence="4">Lipopolysaccharide export system protein LptC</fullName>
    </recommendedName>
</protein>
<keyword evidence="3" id="KW-1185">Reference proteome</keyword>
<reference evidence="2 3" key="1">
    <citation type="journal article" date="2010" name="J. Bacteriol.">
        <title>Genome sequences of Oceanicola granulosus HTCC2516(T) and Oceanicola batsensis HTCC2597(TDelta).</title>
        <authorList>
            <person name="Thrash J.C."/>
            <person name="Cho J.C."/>
            <person name="Vergin K.L."/>
            <person name="Giovannoni S.J."/>
        </authorList>
    </citation>
    <scope>NUCLEOTIDE SEQUENCE [LARGE SCALE GENOMIC DNA]</scope>
    <source>
        <strain evidence="3">ATCC BAA-863 / DSM 15984 / KCTC 12145 / HTCC2597</strain>
    </source>
</reference>
<comment type="caution">
    <text evidence="2">The sequence shown here is derived from an EMBL/GenBank/DDBJ whole genome shotgun (WGS) entry which is preliminary data.</text>
</comment>
<evidence type="ECO:0000313" key="2">
    <source>
        <dbReference type="EMBL" id="EAQ03941.1"/>
    </source>
</evidence>
<dbReference type="HOGENOM" id="CLU_114957_0_0_5"/>
<dbReference type="EMBL" id="AAMO01000003">
    <property type="protein sequence ID" value="EAQ03941.1"/>
    <property type="molecule type" value="Genomic_DNA"/>
</dbReference>
<organism evidence="2 3">
    <name type="scientific">Pseudooceanicola batsensis (strain ATCC BAA-863 / DSM 15984 / KCTC 12145 / HTCC2597)</name>
    <name type="common">Oceanicola batsensis</name>
    <dbReference type="NCBI Taxonomy" id="252305"/>
    <lineage>
        <taxon>Bacteria</taxon>
        <taxon>Pseudomonadati</taxon>
        <taxon>Pseudomonadota</taxon>
        <taxon>Alphaproteobacteria</taxon>
        <taxon>Rhodobacterales</taxon>
        <taxon>Paracoccaceae</taxon>
        <taxon>Pseudooceanicola</taxon>
    </lineage>
</organism>
<sequence length="202" mass="21244">MAWAEDGYSRLVNWLKILLPLAALALLSTVFLLSETQEAQMELPYADVEAGGDGLAERVLKPSFSGATERGDLIAFVAESARPVGTGLGALSAENFQGRIDLVSGGDITFRSDEALLDQPEGTAELAGSVVVVSSTGYTVETAGLTAWLNDVRAESSGEIRGEGPPGRFVAGRMVVTGDADLSDVQMVFTDGVKLVYEPESD</sequence>
<dbReference type="AlphaFoldDB" id="A3TWE5"/>
<evidence type="ECO:0000256" key="1">
    <source>
        <dbReference type="SAM" id="Phobius"/>
    </source>
</evidence>
<dbReference type="Proteomes" id="UP000004318">
    <property type="component" value="Unassembled WGS sequence"/>
</dbReference>